<dbReference type="RefSeq" id="XP_020045392.1">
    <property type="nucleotide sequence ID" value="XM_020188834.1"/>
</dbReference>
<evidence type="ECO:0000313" key="3">
    <source>
        <dbReference type="Proteomes" id="UP000095038"/>
    </source>
</evidence>
<feature type="transmembrane region" description="Helical" evidence="1">
    <location>
        <begin position="6"/>
        <end position="29"/>
    </location>
</feature>
<keyword evidence="1" id="KW-0812">Transmembrane</keyword>
<proteinExistence type="predicted"/>
<gene>
    <name evidence="2" type="ORF">ASCRUDRAFT_116103</name>
</gene>
<evidence type="ECO:0000313" key="2">
    <source>
        <dbReference type="EMBL" id="ODV59085.1"/>
    </source>
</evidence>
<name>A0A1D2VBU9_9ASCO</name>
<sequence length="64" mass="7937">MNMIRFVFRFYISQILFFMILVKTLGYLLKKPIIPWCSGKKPKLQKKEQIITKRIIRYDRKEER</sequence>
<dbReference type="InParanoid" id="A0A1D2VBU9"/>
<dbReference type="EMBL" id="KV454488">
    <property type="protein sequence ID" value="ODV59085.1"/>
    <property type="molecule type" value="Genomic_DNA"/>
</dbReference>
<protein>
    <submittedName>
        <fullName evidence="2">Uncharacterized protein</fullName>
    </submittedName>
</protein>
<keyword evidence="1" id="KW-1133">Transmembrane helix</keyword>
<dbReference type="Proteomes" id="UP000095038">
    <property type="component" value="Unassembled WGS sequence"/>
</dbReference>
<dbReference type="GeneID" id="30962470"/>
<evidence type="ECO:0000256" key="1">
    <source>
        <dbReference type="SAM" id="Phobius"/>
    </source>
</evidence>
<accession>A0A1D2VBU9</accession>
<keyword evidence="1" id="KW-0472">Membrane</keyword>
<reference evidence="3" key="1">
    <citation type="submission" date="2016-05" db="EMBL/GenBank/DDBJ databases">
        <title>Comparative genomics of biotechnologically important yeasts.</title>
        <authorList>
            <consortium name="DOE Joint Genome Institute"/>
            <person name="Riley R."/>
            <person name="Haridas S."/>
            <person name="Wolfe K.H."/>
            <person name="Lopes M.R."/>
            <person name="Hittinger C.T."/>
            <person name="Goker M."/>
            <person name="Salamov A."/>
            <person name="Wisecaver J."/>
            <person name="Long T.M."/>
            <person name="Aerts A.L."/>
            <person name="Barry K."/>
            <person name="Choi C."/>
            <person name="Clum A."/>
            <person name="Coughlan A.Y."/>
            <person name="Deshpande S."/>
            <person name="Douglass A.P."/>
            <person name="Hanson S.J."/>
            <person name="Klenk H.-P."/>
            <person name="Labutti K."/>
            <person name="Lapidus A."/>
            <person name="Lindquist E."/>
            <person name="Lipzen A."/>
            <person name="Meier-Kolthoff J.P."/>
            <person name="Ohm R.A."/>
            <person name="Otillar R.P."/>
            <person name="Pangilinan J."/>
            <person name="Peng Y."/>
            <person name="Rokas A."/>
            <person name="Rosa C.A."/>
            <person name="Scheuner C."/>
            <person name="Sibirny A.A."/>
            <person name="Slot J.C."/>
            <person name="Stielow J.B."/>
            <person name="Sun H."/>
            <person name="Kurtzman C.P."/>
            <person name="Blackwell M."/>
            <person name="Grigoriev I.V."/>
            <person name="Jeffries T.W."/>
        </authorList>
    </citation>
    <scope>NUCLEOTIDE SEQUENCE [LARGE SCALE GENOMIC DNA]</scope>
    <source>
        <strain evidence="3">DSM 1968</strain>
    </source>
</reference>
<keyword evidence="3" id="KW-1185">Reference proteome</keyword>
<dbReference type="AlphaFoldDB" id="A0A1D2VBU9"/>
<organism evidence="2 3">
    <name type="scientific">Ascoidea rubescens DSM 1968</name>
    <dbReference type="NCBI Taxonomy" id="1344418"/>
    <lineage>
        <taxon>Eukaryota</taxon>
        <taxon>Fungi</taxon>
        <taxon>Dikarya</taxon>
        <taxon>Ascomycota</taxon>
        <taxon>Saccharomycotina</taxon>
        <taxon>Saccharomycetes</taxon>
        <taxon>Ascoideaceae</taxon>
        <taxon>Ascoidea</taxon>
    </lineage>
</organism>